<evidence type="ECO:0000259" key="5">
    <source>
        <dbReference type="PROSITE" id="PS51755"/>
    </source>
</evidence>
<feature type="modified residue" description="4-aspartylphosphate" evidence="2">
    <location>
        <position position="58"/>
    </location>
</feature>
<dbReference type="PROSITE" id="PS50110">
    <property type="entry name" value="RESPONSE_REGULATORY"/>
    <property type="match status" value="1"/>
</dbReference>
<comment type="caution">
    <text evidence="6">The sequence shown here is derived from an EMBL/GenBank/DDBJ whole genome shotgun (WGS) entry which is preliminary data.</text>
</comment>
<dbReference type="OrthoDB" id="9802426at2"/>
<keyword evidence="1 3" id="KW-0238">DNA-binding</keyword>
<dbReference type="InterPro" id="IPR011006">
    <property type="entry name" value="CheY-like_superfamily"/>
</dbReference>
<dbReference type="GO" id="GO:0005829">
    <property type="term" value="C:cytosol"/>
    <property type="evidence" value="ECO:0007669"/>
    <property type="project" value="TreeGrafter"/>
</dbReference>
<dbReference type="PROSITE" id="PS51755">
    <property type="entry name" value="OMPR_PHOB"/>
    <property type="match status" value="1"/>
</dbReference>
<dbReference type="InterPro" id="IPR036388">
    <property type="entry name" value="WH-like_DNA-bd_sf"/>
</dbReference>
<dbReference type="CDD" id="cd00383">
    <property type="entry name" value="trans_reg_C"/>
    <property type="match status" value="1"/>
</dbReference>
<dbReference type="Gene3D" id="3.40.50.2300">
    <property type="match status" value="1"/>
</dbReference>
<dbReference type="InterPro" id="IPR001789">
    <property type="entry name" value="Sig_transdc_resp-reg_receiver"/>
</dbReference>
<organism evidence="6 7">
    <name type="scientific">Trinickia fusca</name>
    <dbReference type="NCBI Taxonomy" id="2419777"/>
    <lineage>
        <taxon>Bacteria</taxon>
        <taxon>Pseudomonadati</taxon>
        <taxon>Pseudomonadota</taxon>
        <taxon>Betaproteobacteria</taxon>
        <taxon>Burkholderiales</taxon>
        <taxon>Burkholderiaceae</taxon>
        <taxon>Trinickia</taxon>
    </lineage>
</organism>
<feature type="domain" description="OmpR/PhoB-type" evidence="5">
    <location>
        <begin position="133"/>
        <end position="232"/>
    </location>
</feature>
<dbReference type="GO" id="GO:0000976">
    <property type="term" value="F:transcription cis-regulatory region binding"/>
    <property type="evidence" value="ECO:0007669"/>
    <property type="project" value="TreeGrafter"/>
</dbReference>
<sequence>MVKPAVKILLVEDDRVIRRFVRMSLEHEGMRVLEADSGVPGISMTTATSAMPDLMIVDLGLPDIDGLEVIHQVRCRSTMPIIVLSGRLHDEEKIAALDAGADDYVTKPFSMPELLARVRAQLRRHHRQAPAGALQIRFGRISIDLEARLVVRDGETVHLTPVEYRLLTVLAHNAGRVITHRQLLHDVWGPGHAENFHYLRIYMAHLRLKLEQDPAQPKYIVTETGVGYRLAGVDFGSGPGEAVKEPS</sequence>
<protein>
    <submittedName>
        <fullName evidence="6">Response regulator</fullName>
    </submittedName>
</protein>
<dbReference type="InterPro" id="IPR001867">
    <property type="entry name" value="OmpR/PhoB-type_DNA-bd"/>
</dbReference>
<gene>
    <name evidence="6" type="ORF">D7S89_22120</name>
</gene>
<evidence type="ECO:0000256" key="1">
    <source>
        <dbReference type="ARBA" id="ARBA00023125"/>
    </source>
</evidence>
<dbReference type="RefSeq" id="WP_121281001.1">
    <property type="nucleotide sequence ID" value="NZ_RBZV01000012.1"/>
</dbReference>
<evidence type="ECO:0000313" key="6">
    <source>
        <dbReference type="EMBL" id="RKP44578.1"/>
    </source>
</evidence>
<dbReference type="Proteomes" id="UP000280434">
    <property type="component" value="Unassembled WGS sequence"/>
</dbReference>
<dbReference type="EMBL" id="RBZV01000012">
    <property type="protein sequence ID" value="RKP44578.1"/>
    <property type="molecule type" value="Genomic_DNA"/>
</dbReference>
<dbReference type="Gene3D" id="6.10.250.690">
    <property type="match status" value="1"/>
</dbReference>
<dbReference type="Pfam" id="PF00486">
    <property type="entry name" value="Trans_reg_C"/>
    <property type="match status" value="1"/>
</dbReference>
<reference evidence="6 7" key="1">
    <citation type="submission" date="2018-10" db="EMBL/GenBank/DDBJ databases">
        <title>Paraburkholderia sp. 7MK8-2, isolated from soil.</title>
        <authorList>
            <person name="Gao Z.-H."/>
            <person name="Qiu L.-H."/>
        </authorList>
    </citation>
    <scope>NUCLEOTIDE SEQUENCE [LARGE SCALE GENOMIC DNA]</scope>
    <source>
        <strain evidence="6 7">7MK8-2</strain>
    </source>
</reference>
<proteinExistence type="predicted"/>
<dbReference type="AlphaFoldDB" id="A0A494X1H6"/>
<keyword evidence="2" id="KW-0597">Phosphoprotein</keyword>
<dbReference type="GO" id="GO:0000156">
    <property type="term" value="F:phosphorelay response regulator activity"/>
    <property type="evidence" value="ECO:0007669"/>
    <property type="project" value="TreeGrafter"/>
</dbReference>
<dbReference type="Gene3D" id="1.10.10.10">
    <property type="entry name" value="Winged helix-like DNA-binding domain superfamily/Winged helix DNA-binding domain"/>
    <property type="match status" value="1"/>
</dbReference>
<dbReference type="GO" id="GO:0032993">
    <property type="term" value="C:protein-DNA complex"/>
    <property type="evidence" value="ECO:0007669"/>
    <property type="project" value="TreeGrafter"/>
</dbReference>
<dbReference type="GO" id="GO:0006355">
    <property type="term" value="P:regulation of DNA-templated transcription"/>
    <property type="evidence" value="ECO:0007669"/>
    <property type="project" value="InterPro"/>
</dbReference>
<keyword evidence="7" id="KW-1185">Reference proteome</keyword>
<dbReference type="SMART" id="SM00448">
    <property type="entry name" value="REC"/>
    <property type="match status" value="1"/>
</dbReference>
<dbReference type="InterPro" id="IPR039420">
    <property type="entry name" value="WalR-like"/>
</dbReference>
<dbReference type="SUPFAM" id="SSF52172">
    <property type="entry name" value="CheY-like"/>
    <property type="match status" value="1"/>
</dbReference>
<dbReference type="Pfam" id="PF00072">
    <property type="entry name" value="Response_reg"/>
    <property type="match status" value="1"/>
</dbReference>
<feature type="domain" description="Response regulatory" evidence="4">
    <location>
        <begin position="7"/>
        <end position="122"/>
    </location>
</feature>
<name>A0A494X1H6_9BURK</name>
<dbReference type="PANTHER" id="PTHR48111:SF50">
    <property type="entry name" value="KDP OPERON TRANSCRIPTIONAL REGULATORY PROTEIN KDPE"/>
    <property type="match status" value="1"/>
</dbReference>
<dbReference type="SMART" id="SM00862">
    <property type="entry name" value="Trans_reg_C"/>
    <property type="match status" value="1"/>
</dbReference>
<feature type="DNA-binding region" description="OmpR/PhoB-type" evidence="3">
    <location>
        <begin position="133"/>
        <end position="232"/>
    </location>
</feature>
<accession>A0A494X1H6</accession>
<dbReference type="FunFam" id="1.10.10.10:FF:000210">
    <property type="entry name" value="Winged-helix transcriptional response regulator KdpE"/>
    <property type="match status" value="1"/>
</dbReference>
<dbReference type="PANTHER" id="PTHR48111">
    <property type="entry name" value="REGULATOR OF RPOS"/>
    <property type="match status" value="1"/>
</dbReference>
<evidence type="ECO:0000259" key="4">
    <source>
        <dbReference type="PROSITE" id="PS50110"/>
    </source>
</evidence>
<evidence type="ECO:0000256" key="2">
    <source>
        <dbReference type="PROSITE-ProRule" id="PRU00169"/>
    </source>
</evidence>
<evidence type="ECO:0000256" key="3">
    <source>
        <dbReference type="PROSITE-ProRule" id="PRU01091"/>
    </source>
</evidence>
<evidence type="ECO:0000313" key="7">
    <source>
        <dbReference type="Proteomes" id="UP000280434"/>
    </source>
</evidence>